<evidence type="ECO:0000256" key="1">
    <source>
        <dbReference type="SAM" id="Phobius"/>
    </source>
</evidence>
<dbReference type="EMBL" id="QEWE01000024">
    <property type="protein sequence ID" value="REJ26669.1"/>
    <property type="molecule type" value="Genomic_DNA"/>
</dbReference>
<comment type="caution">
    <text evidence="2">The sequence shown here is derived from an EMBL/GenBank/DDBJ whole genome shotgun (WGS) entry which is preliminary data.</text>
</comment>
<organism evidence="2 3">
    <name type="scientific">Caldibacillus debilis</name>
    <dbReference type="NCBI Taxonomy" id="301148"/>
    <lineage>
        <taxon>Bacteria</taxon>
        <taxon>Bacillati</taxon>
        <taxon>Bacillota</taxon>
        <taxon>Bacilli</taxon>
        <taxon>Bacillales</taxon>
        <taxon>Bacillaceae</taxon>
        <taxon>Caldibacillus</taxon>
    </lineage>
</organism>
<evidence type="ECO:0000313" key="3">
    <source>
        <dbReference type="Proteomes" id="UP000257014"/>
    </source>
</evidence>
<reference evidence="2 3" key="1">
    <citation type="submission" date="2018-03" db="EMBL/GenBank/DDBJ databases">
        <authorList>
            <person name="Keele B.F."/>
        </authorList>
    </citation>
    <scope>NUCLEOTIDE SEQUENCE [LARGE SCALE GENOMIC DNA]</scope>
    <source>
        <strain evidence="2">ZCTH4_d</strain>
    </source>
</reference>
<protein>
    <recommendedName>
        <fullName evidence="4">Peptidase M50 domain-containing protein</fullName>
    </recommendedName>
</protein>
<keyword evidence="1" id="KW-0812">Transmembrane</keyword>
<feature type="transmembrane region" description="Helical" evidence="1">
    <location>
        <begin position="174"/>
        <end position="196"/>
    </location>
</feature>
<gene>
    <name evidence="2" type="ORF">C6P37_13235</name>
</gene>
<feature type="transmembrane region" description="Helical" evidence="1">
    <location>
        <begin position="77"/>
        <end position="101"/>
    </location>
</feature>
<sequence length="212" mass="23654">MTRNGAMEMEIFIDLIVGYCALYAVFWLHEVGHGVVYAKYRCKKNPFQVHVPVHMFFSTPMPVDREKAKNLSRKQNFHVGIGGMAANLLFGVPVAFILLAGDFRPSIVYFFFYTFALFHLVEAASYMVINNLLLAGDMLAVQAYKPALRLPFFLAGLAVAALAAIMLVESPSGWRAGYLAAVAVLTLNMCTGRYLFARKNKTNKTGRPESER</sequence>
<evidence type="ECO:0000313" key="2">
    <source>
        <dbReference type="EMBL" id="REJ26669.1"/>
    </source>
</evidence>
<keyword evidence="1" id="KW-1133">Transmembrane helix</keyword>
<proteinExistence type="predicted"/>
<name>A0A3E0K273_9BACI</name>
<feature type="transmembrane region" description="Helical" evidence="1">
    <location>
        <begin position="12"/>
        <end position="38"/>
    </location>
</feature>
<accession>A0A3E0K273</accession>
<keyword evidence="1" id="KW-0472">Membrane</keyword>
<evidence type="ECO:0008006" key="4">
    <source>
        <dbReference type="Google" id="ProtNLM"/>
    </source>
</evidence>
<dbReference type="AlphaFoldDB" id="A0A3E0K273"/>
<feature type="transmembrane region" description="Helical" evidence="1">
    <location>
        <begin position="150"/>
        <end position="168"/>
    </location>
</feature>
<feature type="transmembrane region" description="Helical" evidence="1">
    <location>
        <begin position="107"/>
        <end position="129"/>
    </location>
</feature>
<dbReference type="Proteomes" id="UP000257014">
    <property type="component" value="Unassembled WGS sequence"/>
</dbReference>